<evidence type="ECO:0000313" key="3">
    <source>
        <dbReference type="EMBL" id="KAF6763048.1"/>
    </source>
</evidence>
<feature type="transmembrane region" description="Helical" evidence="2">
    <location>
        <begin position="40"/>
        <end position="57"/>
    </location>
</feature>
<keyword evidence="2" id="KW-0472">Membrane</keyword>
<sequence length="278" mass="32042">MPPSSTSRVKKWLHRLSKSIMKSHHLEIPKYNLPIRFRPWFLAFTVLIMVLLAFLGFTNFSRSLPLNDTMLHFFCFTIATGVFYWIMDVDESARRVWFWRHCGLMFTAFVCFFCGGILSEIVQAALPYKQFEMIIVVQRNWVTDELKTQANISGSSLGLLISYYLEKYYRRRREIARLYRPLNPEYSDGEDEDDELSSAFLLPTHSPLVPPRTAKGKTVRFAEANPWNEREDVFNIGDDSDDENAPLAGTSSNGKAPQPHKQAVPEHSDKKVKPDADP</sequence>
<dbReference type="AlphaFoldDB" id="A0A8H6ICN3"/>
<evidence type="ECO:0000256" key="2">
    <source>
        <dbReference type="SAM" id="Phobius"/>
    </source>
</evidence>
<keyword evidence="2" id="KW-1133">Transmembrane helix</keyword>
<protein>
    <submittedName>
        <fullName evidence="3">Uncharacterized protein</fullName>
    </submittedName>
</protein>
<dbReference type="PANTHER" id="PTHR28008">
    <property type="entry name" value="DOMAIN PROTEIN, PUTATIVE (AFU_ORTHOLOGUE AFUA_3G10980)-RELATED"/>
    <property type="match status" value="1"/>
</dbReference>
<gene>
    <name evidence="3" type="ORF">DFP72DRAFT_1140417</name>
</gene>
<dbReference type="PANTHER" id="PTHR28008:SF1">
    <property type="entry name" value="DOMAIN PROTEIN, PUTATIVE (AFU_ORTHOLOGUE AFUA_3G10980)-RELATED"/>
    <property type="match status" value="1"/>
</dbReference>
<keyword evidence="2" id="KW-0812">Transmembrane</keyword>
<accession>A0A8H6ICN3</accession>
<name>A0A8H6ICN3_9AGAR</name>
<organism evidence="3 4">
    <name type="scientific">Ephemerocybe angulata</name>
    <dbReference type="NCBI Taxonomy" id="980116"/>
    <lineage>
        <taxon>Eukaryota</taxon>
        <taxon>Fungi</taxon>
        <taxon>Dikarya</taxon>
        <taxon>Basidiomycota</taxon>
        <taxon>Agaricomycotina</taxon>
        <taxon>Agaricomycetes</taxon>
        <taxon>Agaricomycetidae</taxon>
        <taxon>Agaricales</taxon>
        <taxon>Agaricineae</taxon>
        <taxon>Psathyrellaceae</taxon>
        <taxon>Ephemerocybe</taxon>
    </lineage>
</organism>
<proteinExistence type="predicted"/>
<dbReference type="EMBL" id="JACGCI010000006">
    <property type="protein sequence ID" value="KAF6763048.1"/>
    <property type="molecule type" value="Genomic_DNA"/>
</dbReference>
<dbReference type="Proteomes" id="UP000521943">
    <property type="component" value="Unassembled WGS sequence"/>
</dbReference>
<dbReference type="OrthoDB" id="63581at2759"/>
<feature type="transmembrane region" description="Helical" evidence="2">
    <location>
        <begin position="98"/>
        <end position="126"/>
    </location>
</feature>
<feature type="compositionally biased region" description="Basic and acidic residues" evidence="1">
    <location>
        <begin position="263"/>
        <end position="278"/>
    </location>
</feature>
<evidence type="ECO:0000313" key="4">
    <source>
        <dbReference type="Proteomes" id="UP000521943"/>
    </source>
</evidence>
<feature type="transmembrane region" description="Helical" evidence="2">
    <location>
        <begin position="69"/>
        <end position="86"/>
    </location>
</feature>
<feature type="region of interest" description="Disordered" evidence="1">
    <location>
        <begin position="230"/>
        <end position="278"/>
    </location>
</feature>
<reference evidence="3 4" key="1">
    <citation type="submission" date="2020-07" db="EMBL/GenBank/DDBJ databases">
        <title>Comparative genomics of pyrophilous fungi reveals a link between fire events and developmental genes.</title>
        <authorList>
            <consortium name="DOE Joint Genome Institute"/>
            <person name="Steindorff A.S."/>
            <person name="Carver A."/>
            <person name="Calhoun S."/>
            <person name="Stillman K."/>
            <person name="Liu H."/>
            <person name="Lipzen A."/>
            <person name="Pangilinan J."/>
            <person name="Labutti K."/>
            <person name="Bruns T.D."/>
            <person name="Grigoriev I.V."/>
        </authorList>
    </citation>
    <scope>NUCLEOTIDE SEQUENCE [LARGE SCALE GENOMIC DNA]</scope>
    <source>
        <strain evidence="3 4">CBS 144469</strain>
    </source>
</reference>
<comment type="caution">
    <text evidence="3">The sequence shown here is derived from an EMBL/GenBank/DDBJ whole genome shotgun (WGS) entry which is preliminary data.</text>
</comment>
<evidence type="ECO:0000256" key="1">
    <source>
        <dbReference type="SAM" id="MobiDB-lite"/>
    </source>
</evidence>
<keyword evidence="4" id="KW-1185">Reference proteome</keyword>